<proteinExistence type="predicted"/>
<organism evidence="2 3">
    <name type="scientific">Acuticoccus sediminis</name>
    <dbReference type="NCBI Taxonomy" id="2184697"/>
    <lineage>
        <taxon>Bacteria</taxon>
        <taxon>Pseudomonadati</taxon>
        <taxon>Pseudomonadota</taxon>
        <taxon>Alphaproteobacteria</taxon>
        <taxon>Hyphomicrobiales</taxon>
        <taxon>Amorphaceae</taxon>
        <taxon>Acuticoccus</taxon>
    </lineage>
</organism>
<keyword evidence="3" id="KW-1185">Reference proteome</keyword>
<evidence type="ECO:0000259" key="1">
    <source>
        <dbReference type="Pfam" id="PF01458"/>
    </source>
</evidence>
<dbReference type="Pfam" id="PF01458">
    <property type="entry name" value="SUFBD_core"/>
    <property type="match status" value="1"/>
</dbReference>
<dbReference type="AlphaFoldDB" id="A0A8B2NU04"/>
<dbReference type="PANTHER" id="PTHR43575">
    <property type="entry name" value="PROTEIN ABCI7, CHLOROPLASTIC"/>
    <property type="match status" value="1"/>
</dbReference>
<dbReference type="EMBL" id="QHHQ01000003">
    <property type="protein sequence ID" value="RAI00755.1"/>
    <property type="molecule type" value="Genomic_DNA"/>
</dbReference>
<accession>A0A8B2NU04</accession>
<sequence>MGEFVTTQSLLGAAPIDGGGWAAAFRASGRETFQRLGIPHRRVESFRYSDLYTTLQRKAPEAEPATEPLALEGSAVLTVRDGTVRGALPAGAALLSDAMAEATSPAAPLVGRINAAEQSGHPVAALNAARADEGLVLTVPAGAIAPPLHLDFDWTDGEQRHLRLVVVVEAGASFTVTETHRGNPGLATVVTEFRLAEGARLAHLRIDRLGAAARLSTALFGEVGAGAAYEAFTLSEGGDFCRAEALVALTGETAHVALDGALLTGGARHVDVTAVLTHAAPSTTSRQSFRAVLGGKANAAYQGAIKVRPGAQKTDAYQMSRALLLSPRAFIATKPELEIYADDVKCSHGAATGALSEDALFFLRTRGLTGAEARALLVEAFVNEALEAIPDPALRDLATSAALEWMQTHAGEVSHA</sequence>
<dbReference type="InterPro" id="IPR055346">
    <property type="entry name" value="Fe-S_cluster_assembly_SufBD"/>
</dbReference>
<name>A0A8B2NU04_9HYPH</name>
<gene>
    <name evidence="2" type="primary">sufD</name>
    <name evidence="2" type="ORF">DLJ53_16035</name>
</gene>
<dbReference type="OrthoDB" id="9768262at2"/>
<dbReference type="InterPro" id="IPR011542">
    <property type="entry name" value="SUF_FeS_clus_asmbl_SufD"/>
</dbReference>
<dbReference type="InterPro" id="IPR037284">
    <property type="entry name" value="SUF_FeS_clus_asmbl_SufBD_sf"/>
</dbReference>
<evidence type="ECO:0000313" key="3">
    <source>
        <dbReference type="Proteomes" id="UP000249590"/>
    </source>
</evidence>
<dbReference type="NCBIfam" id="TIGR01981">
    <property type="entry name" value="sufD"/>
    <property type="match status" value="1"/>
</dbReference>
<dbReference type="GO" id="GO:0016226">
    <property type="term" value="P:iron-sulfur cluster assembly"/>
    <property type="evidence" value="ECO:0007669"/>
    <property type="project" value="InterPro"/>
</dbReference>
<evidence type="ECO:0000313" key="2">
    <source>
        <dbReference type="EMBL" id="RAI00755.1"/>
    </source>
</evidence>
<dbReference type="SUPFAM" id="SSF101960">
    <property type="entry name" value="Stabilizer of iron transporter SufD"/>
    <property type="match status" value="1"/>
</dbReference>
<comment type="caution">
    <text evidence="2">The sequence shown here is derived from an EMBL/GenBank/DDBJ whole genome shotgun (WGS) entry which is preliminary data.</text>
</comment>
<dbReference type="RefSeq" id="WP_111347134.1">
    <property type="nucleotide sequence ID" value="NZ_QHHQ01000003.1"/>
</dbReference>
<reference evidence="2 3" key="1">
    <citation type="submission" date="2018-05" db="EMBL/GenBank/DDBJ databases">
        <title>Acuticoccus sediminis sp. nov., isolated from deep-sea sediment of Indian Ocean.</title>
        <authorList>
            <person name="Liu X."/>
            <person name="Lai Q."/>
            <person name="Du Y."/>
            <person name="Sun F."/>
            <person name="Zhang X."/>
            <person name="Wang S."/>
            <person name="Shao Z."/>
        </authorList>
    </citation>
    <scope>NUCLEOTIDE SEQUENCE [LARGE SCALE GENOMIC DNA]</scope>
    <source>
        <strain evidence="2 3">PTG4-2</strain>
    </source>
</reference>
<dbReference type="InterPro" id="IPR000825">
    <property type="entry name" value="SUF_FeS_clus_asmbl_SufBD_core"/>
</dbReference>
<dbReference type="Proteomes" id="UP000249590">
    <property type="component" value="Unassembled WGS sequence"/>
</dbReference>
<dbReference type="PANTHER" id="PTHR43575:SF1">
    <property type="entry name" value="PROTEIN ABCI7, CHLOROPLASTIC"/>
    <property type="match status" value="1"/>
</dbReference>
<protein>
    <submittedName>
        <fullName evidence="2">Fe-S cluster assembly protein SufD</fullName>
    </submittedName>
</protein>
<feature type="domain" description="SUF system FeS cluster assembly SufBD core" evidence="1">
    <location>
        <begin position="159"/>
        <end position="381"/>
    </location>
</feature>